<evidence type="ECO:0000259" key="4">
    <source>
        <dbReference type="PROSITE" id="PS50211"/>
    </source>
</evidence>
<dbReference type="EMBL" id="JALJOT010000005">
    <property type="protein sequence ID" value="KAK9915165.1"/>
    <property type="molecule type" value="Genomic_DNA"/>
</dbReference>
<reference evidence="5 6" key="1">
    <citation type="journal article" date="2024" name="Nat. Commun.">
        <title>Phylogenomics reveals the evolutionary origins of lichenization in chlorophyte algae.</title>
        <authorList>
            <person name="Puginier C."/>
            <person name="Libourel C."/>
            <person name="Otte J."/>
            <person name="Skaloud P."/>
            <person name="Haon M."/>
            <person name="Grisel S."/>
            <person name="Petersen M."/>
            <person name="Berrin J.G."/>
            <person name="Delaux P.M."/>
            <person name="Dal Grande F."/>
            <person name="Keller J."/>
        </authorList>
    </citation>
    <scope>NUCLEOTIDE SEQUENCE [LARGE SCALE GENOMIC DNA]</scope>
    <source>
        <strain evidence="5 6">SAG 216-7</strain>
    </source>
</reference>
<dbReference type="InterPro" id="IPR005112">
    <property type="entry name" value="dDENN_dom"/>
</dbReference>
<feature type="region of interest" description="Disordered" evidence="3">
    <location>
        <begin position="580"/>
        <end position="611"/>
    </location>
</feature>
<organism evidence="5 6">
    <name type="scientific">Coccomyxa subellipsoidea</name>
    <dbReference type="NCBI Taxonomy" id="248742"/>
    <lineage>
        <taxon>Eukaryota</taxon>
        <taxon>Viridiplantae</taxon>
        <taxon>Chlorophyta</taxon>
        <taxon>core chlorophytes</taxon>
        <taxon>Trebouxiophyceae</taxon>
        <taxon>Trebouxiophyceae incertae sedis</taxon>
        <taxon>Coccomyxaceae</taxon>
        <taxon>Coccomyxa</taxon>
    </lineage>
</organism>
<feature type="domain" description="UDENN" evidence="4">
    <location>
        <begin position="1"/>
        <end position="376"/>
    </location>
</feature>
<protein>
    <recommendedName>
        <fullName evidence="4">UDENN domain-containing protein</fullName>
    </recommendedName>
</protein>
<feature type="compositionally biased region" description="Polar residues" evidence="3">
    <location>
        <begin position="778"/>
        <end position="798"/>
    </location>
</feature>
<dbReference type="Gene3D" id="3.30.450.200">
    <property type="match status" value="1"/>
</dbReference>
<comment type="caution">
    <text evidence="5">The sequence shown here is derived from an EMBL/GenBank/DDBJ whole genome shotgun (WGS) entry which is preliminary data.</text>
</comment>
<feature type="region of interest" description="Disordered" evidence="3">
    <location>
        <begin position="680"/>
        <end position="712"/>
    </location>
</feature>
<feature type="region of interest" description="Disordered" evidence="3">
    <location>
        <begin position="778"/>
        <end position="802"/>
    </location>
</feature>
<dbReference type="Pfam" id="PF02141">
    <property type="entry name" value="DENN"/>
    <property type="match status" value="1"/>
</dbReference>
<proteinExistence type="predicted"/>
<evidence type="ECO:0000313" key="6">
    <source>
        <dbReference type="Proteomes" id="UP001491310"/>
    </source>
</evidence>
<keyword evidence="2" id="KW-0968">Cytoplasmic vesicle</keyword>
<dbReference type="InterPro" id="IPR043153">
    <property type="entry name" value="DENN_C"/>
</dbReference>
<dbReference type="SMART" id="SM00799">
    <property type="entry name" value="DENN"/>
    <property type="match status" value="1"/>
</dbReference>
<name>A0ABR2YTW0_9CHLO</name>
<feature type="compositionally biased region" description="Polar residues" evidence="3">
    <location>
        <begin position="864"/>
        <end position="883"/>
    </location>
</feature>
<evidence type="ECO:0000256" key="2">
    <source>
        <dbReference type="ARBA" id="ARBA00023329"/>
    </source>
</evidence>
<feature type="compositionally biased region" description="Polar residues" evidence="3">
    <location>
        <begin position="501"/>
        <end position="510"/>
    </location>
</feature>
<dbReference type="InterPro" id="IPR001194">
    <property type="entry name" value="cDENN_dom"/>
</dbReference>
<keyword evidence="6" id="KW-1185">Reference proteome</keyword>
<dbReference type="PANTHER" id="PTHR13196">
    <property type="entry name" value="DENN DOMAIN-CONTAINING"/>
    <property type="match status" value="1"/>
</dbReference>
<feature type="region of interest" description="Disordered" evidence="3">
    <location>
        <begin position="626"/>
        <end position="657"/>
    </location>
</feature>
<comment type="subcellular location">
    <subcellularLocation>
        <location evidence="1">Cytoplasmic vesicle</location>
        <location evidence="1">Clathrin-coated vesicle</location>
    </subcellularLocation>
</comment>
<evidence type="ECO:0000313" key="5">
    <source>
        <dbReference type="EMBL" id="KAK9915165.1"/>
    </source>
</evidence>
<dbReference type="PROSITE" id="PS50211">
    <property type="entry name" value="DENN"/>
    <property type="match status" value="1"/>
</dbReference>
<evidence type="ECO:0000256" key="3">
    <source>
        <dbReference type="SAM" id="MobiDB-lite"/>
    </source>
</evidence>
<feature type="region of interest" description="Disordered" evidence="3">
    <location>
        <begin position="864"/>
        <end position="889"/>
    </location>
</feature>
<gene>
    <name evidence="5" type="ORF">WJX75_005465</name>
</gene>
<accession>A0ABR2YTW0</accession>
<feature type="region of interest" description="Disordered" evidence="3">
    <location>
        <begin position="427"/>
        <end position="451"/>
    </location>
</feature>
<dbReference type="PANTHER" id="PTHR13196:SF14">
    <property type="entry name" value="UDENN DOMAIN-CONTAINING PROTEIN"/>
    <property type="match status" value="1"/>
</dbReference>
<dbReference type="Pfam" id="PF03455">
    <property type="entry name" value="dDENN"/>
    <property type="match status" value="1"/>
</dbReference>
<feature type="region of interest" description="Disordered" evidence="3">
    <location>
        <begin position="495"/>
        <end position="529"/>
    </location>
</feature>
<dbReference type="InterPro" id="IPR037516">
    <property type="entry name" value="Tripartite_DENN"/>
</dbReference>
<dbReference type="Proteomes" id="UP001491310">
    <property type="component" value="Unassembled WGS sequence"/>
</dbReference>
<feature type="compositionally biased region" description="Polar residues" evidence="3">
    <location>
        <begin position="589"/>
        <end position="602"/>
    </location>
</feature>
<dbReference type="Gene3D" id="3.40.50.11500">
    <property type="match status" value="1"/>
</dbReference>
<dbReference type="InterPro" id="IPR040032">
    <property type="entry name" value="DENND1A/B/C"/>
</dbReference>
<sequence>MAPEEYSFTLTGGDGSRLHGFCRSFLPPRARLNSLRYPQVLCIITEHLWLTFYFKVLQVLEALLKQTDLLNGPAHASLPYASPASQFLENLSITCTGKLCPGEVLRLPLPRTPTPVNISPPRRIGPDFQSASQPPLRSTEQWLELEVPPDVGNGSENAGLPLARLLWHLSPPALVGLIEALMLERRVLMVAQERDTVSAAVHAAAALLHPLRWQHIYLPLLPLALKDYLSAPMPFLMGIHAPNLFMSTLRSSAMEELEAALALLHQTLRSPIEYESTPVIAALMQEYMVKLLGRYTEFVKRDLPGSPAPVPEANGTGPRIRHQDDGYIRAHGYRFNHAAFVASFSSTKARAFLEQLRQSQCYEVFFNERLRLASEGVPFGDPFEVAAAAMKRGKISKSIANAGAKGVSRVNAIIQKTSKAVKNIRHGNTEQAAAQNDRYQRTRPVRPMTPPVVTIPANHQFLSDDETSSSGSDSEATAAADFRRTEAQACMQMRPGPLPVQSASVQSASTGPGPPLRAHIAPPGNPPSGNGASVAASYYMPVVDRPSLLDMATEVSAGRAFEGARTPSLLDMDWALPGSGVDMHRTDRSAVQPTPSQQQAEFASSKADDERPRNGWAIIGEVLGASLTGEPTPPQPHASTQLNLGPETSAAPVRASASLPVRSADPLAALDPFGDMASWASPDSSASPGLGVQSRTASQALHGSPLRASPNAKELPLQPLACSFSHSPATSTSVANSGMPYRLHDSLSSLAALSVAGSSPNQSPMNPGKALFEVQVNGTQQASAEQPGSGSPRLSNGPSPMAIPLANEAVFASADPQPLATSSAHSADSPQYGAGAGGVLSWVDLSTAQASPKIRHTESWTEWTAGAQSMEPQRTGSLQQSPMVSLLDL</sequence>
<evidence type="ECO:0000256" key="1">
    <source>
        <dbReference type="ARBA" id="ARBA00004132"/>
    </source>
</evidence>